<name>A0A2C9VS90_MANES</name>
<dbReference type="SMART" id="SM00360">
    <property type="entry name" value="RRM"/>
    <property type="match status" value="2"/>
</dbReference>
<keyword evidence="6 8" id="KW-0694">RNA-binding</keyword>
<dbReference type="OrthoDB" id="439808at2759"/>
<keyword evidence="4" id="KW-0507">mRNA processing</keyword>
<dbReference type="InterPro" id="IPR000504">
    <property type="entry name" value="RRM_dom"/>
</dbReference>
<evidence type="ECO:0000256" key="6">
    <source>
        <dbReference type="ARBA" id="ARBA00022884"/>
    </source>
</evidence>
<dbReference type="GO" id="GO:0008266">
    <property type="term" value="F:poly(U) RNA binding"/>
    <property type="evidence" value="ECO:0007669"/>
    <property type="project" value="UniProtKB-ARBA"/>
</dbReference>
<evidence type="ECO:0000256" key="4">
    <source>
        <dbReference type="ARBA" id="ARBA00022664"/>
    </source>
</evidence>
<keyword evidence="3" id="KW-0934">Plastid</keyword>
<dbReference type="Gramene" id="Manes.06G112000.1.v8.1">
    <property type="protein sequence ID" value="Manes.06G112000.1.v8.1.CDS"/>
    <property type="gene ID" value="Manes.06G112000.v8.1"/>
</dbReference>
<dbReference type="InterPro" id="IPR048289">
    <property type="entry name" value="RRM2_NsCP33-like"/>
</dbReference>
<evidence type="ECO:0000256" key="5">
    <source>
        <dbReference type="ARBA" id="ARBA00022737"/>
    </source>
</evidence>
<protein>
    <recommendedName>
        <fullName evidence="10">RRM domain-containing protein</fullName>
    </recommendedName>
</protein>
<organism evidence="11 12">
    <name type="scientific">Manihot esculenta</name>
    <name type="common">Cassava</name>
    <name type="synonym">Jatropha manihot</name>
    <dbReference type="NCBI Taxonomy" id="3983"/>
    <lineage>
        <taxon>Eukaryota</taxon>
        <taxon>Viridiplantae</taxon>
        <taxon>Streptophyta</taxon>
        <taxon>Embryophyta</taxon>
        <taxon>Tracheophyta</taxon>
        <taxon>Spermatophyta</taxon>
        <taxon>Magnoliopsida</taxon>
        <taxon>eudicotyledons</taxon>
        <taxon>Gunneridae</taxon>
        <taxon>Pentapetalae</taxon>
        <taxon>rosids</taxon>
        <taxon>fabids</taxon>
        <taxon>Malpighiales</taxon>
        <taxon>Euphorbiaceae</taxon>
        <taxon>Crotonoideae</taxon>
        <taxon>Manihoteae</taxon>
        <taxon>Manihot</taxon>
    </lineage>
</organism>
<dbReference type="CDD" id="cd21608">
    <property type="entry name" value="RRM2_NsCP33_like"/>
    <property type="match status" value="1"/>
</dbReference>
<dbReference type="GO" id="GO:0009451">
    <property type="term" value="P:RNA modification"/>
    <property type="evidence" value="ECO:0007669"/>
    <property type="project" value="UniProtKB-ARBA"/>
</dbReference>
<dbReference type="Proteomes" id="UP000091857">
    <property type="component" value="Chromosome 6"/>
</dbReference>
<feature type="region of interest" description="Disordered" evidence="9">
    <location>
        <begin position="76"/>
        <end position="150"/>
    </location>
</feature>
<keyword evidence="2" id="KW-0150">Chloroplast</keyword>
<sequence>MSATATPTFKPLSMADSCLLSLPSIFASKPPYQCLSIPPKPIKLHLSYSSHSLSSLSLKPKTHFSSFISFVAQTSDWTQREEEGDTTITLSESEQEEATWENQPSGDVEAQVSDWESNGEDEVVEADGSDGESSAEGVFEESETEEGFVEPPEDAKIFVGNLPYDVDSQKLAMLFEQAGTVEIAEVIYNRETDSSRGFGFVTMSTVEEAEKAVDMFHRYDLNGRFLTVNKAAPRGSRPERPPRVYESAYRIYVGNLPWDVDDARLEQVFSEHGKVVNARVVYDRESGRSRGFGFVTMSTETELNDAIAALDGRSLEGRAIRVNVAEDRPRRNFF</sequence>
<dbReference type="OMA" id="LTMADSC"/>
<accession>A0A2C9VS90</accession>
<evidence type="ECO:0000256" key="3">
    <source>
        <dbReference type="ARBA" id="ARBA00022640"/>
    </source>
</evidence>
<keyword evidence="5" id="KW-0677">Repeat</keyword>
<comment type="caution">
    <text evidence="11">The sequence shown here is derived from an EMBL/GenBank/DDBJ whole genome shotgun (WGS) entry which is preliminary data.</text>
</comment>
<keyword evidence="12" id="KW-1185">Reference proteome</keyword>
<feature type="domain" description="RRM" evidence="10">
    <location>
        <begin position="155"/>
        <end position="233"/>
    </location>
</feature>
<gene>
    <name evidence="11" type="ORF">MANES_06G112000v8</name>
</gene>
<proteinExistence type="predicted"/>
<dbReference type="Pfam" id="PF00076">
    <property type="entry name" value="RRM_1"/>
    <property type="match status" value="2"/>
</dbReference>
<evidence type="ECO:0000256" key="8">
    <source>
        <dbReference type="PROSITE-ProRule" id="PRU00176"/>
    </source>
</evidence>
<dbReference type="FunFam" id="3.30.70.330:FF:000799">
    <property type="entry name" value="31 kDa ribonucleoprotein, chloroplastic"/>
    <property type="match status" value="1"/>
</dbReference>
<feature type="compositionally biased region" description="Acidic residues" evidence="9">
    <location>
        <begin position="138"/>
        <end position="150"/>
    </location>
</feature>
<comment type="subcellular location">
    <subcellularLocation>
        <location evidence="1">Plastid</location>
        <location evidence="1">Chloroplast</location>
    </subcellularLocation>
</comment>
<evidence type="ECO:0000313" key="12">
    <source>
        <dbReference type="Proteomes" id="UP000091857"/>
    </source>
</evidence>
<dbReference type="GO" id="GO:0045087">
    <property type="term" value="P:innate immune response"/>
    <property type="evidence" value="ECO:0007669"/>
    <property type="project" value="UniProtKB-ARBA"/>
</dbReference>
<dbReference type="PANTHER" id="PTHR48025:SF3">
    <property type="entry name" value="31 KDA RIBONUCLEOPROTEIN, CHLOROPLASTIC-RELATED"/>
    <property type="match status" value="1"/>
</dbReference>
<dbReference type="GO" id="GO:0006397">
    <property type="term" value="P:mRNA processing"/>
    <property type="evidence" value="ECO:0007669"/>
    <property type="project" value="UniProtKB-KW"/>
</dbReference>
<dbReference type="PANTHER" id="PTHR48025">
    <property type="entry name" value="OS02G0815200 PROTEIN"/>
    <property type="match status" value="1"/>
</dbReference>
<dbReference type="GO" id="GO:1990904">
    <property type="term" value="C:ribonucleoprotein complex"/>
    <property type="evidence" value="ECO:0007669"/>
    <property type="project" value="UniProtKB-KW"/>
</dbReference>
<dbReference type="InterPro" id="IPR050502">
    <property type="entry name" value="Euk_RNA-bind_prot"/>
</dbReference>
<dbReference type="InterPro" id="IPR035979">
    <property type="entry name" value="RBD_domain_sf"/>
</dbReference>
<reference evidence="12" key="1">
    <citation type="journal article" date="2016" name="Nat. Biotechnol.">
        <title>Sequencing wild and cultivated cassava and related species reveals extensive interspecific hybridization and genetic diversity.</title>
        <authorList>
            <person name="Bredeson J.V."/>
            <person name="Lyons J.B."/>
            <person name="Prochnik S.E."/>
            <person name="Wu G.A."/>
            <person name="Ha C.M."/>
            <person name="Edsinger-Gonzales E."/>
            <person name="Grimwood J."/>
            <person name="Schmutz J."/>
            <person name="Rabbi I.Y."/>
            <person name="Egesi C."/>
            <person name="Nauluvula P."/>
            <person name="Lebot V."/>
            <person name="Ndunguru J."/>
            <person name="Mkamilo G."/>
            <person name="Bart R.S."/>
            <person name="Setter T.L."/>
            <person name="Gleadow R.M."/>
            <person name="Kulakow P."/>
            <person name="Ferguson M.E."/>
            <person name="Rounsley S."/>
            <person name="Rokhsar D.S."/>
        </authorList>
    </citation>
    <scope>NUCLEOTIDE SEQUENCE [LARGE SCALE GENOMIC DNA]</scope>
    <source>
        <strain evidence="12">cv. AM560-2</strain>
    </source>
</reference>
<dbReference type="SUPFAM" id="SSF54928">
    <property type="entry name" value="RNA-binding domain, RBD"/>
    <property type="match status" value="2"/>
</dbReference>
<evidence type="ECO:0000259" key="10">
    <source>
        <dbReference type="PROSITE" id="PS50102"/>
    </source>
</evidence>
<dbReference type="STRING" id="3983.A0A2C9VS90"/>
<dbReference type="PROSITE" id="PS50102">
    <property type="entry name" value="RRM"/>
    <property type="match status" value="2"/>
</dbReference>
<evidence type="ECO:0000313" key="11">
    <source>
        <dbReference type="EMBL" id="OAY47868.1"/>
    </source>
</evidence>
<dbReference type="Gene3D" id="3.30.70.330">
    <property type="match status" value="2"/>
</dbReference>
<evidence type="ECO:0000256" key="9">
    <source>
        <dbReference type="SAM" id="MobiDB-lite"/>
    </source>
</evidence>
<keyword evidence="7" id="KW-0687">Ribonucleoprotein</keyword>
<feature type="domain" description="RRM" evidence="10">
    <location>
        <begin position="249"/>
        <end position="327"/>
    </location>
</feature>
<feature type="compositionally biased region" description="Acidic residues" evidence="9">
    <location>
        <begin position="117"/>
        <end position="130"/>
    </location>
</feature>
<dbReference type="EMBL" id="CM004392">
    <property type="protein sequence ID" value="OAY47868.1"/>
    <property type="molecule type" value="Genomic_DNA"/>
</dbReference>
<evidence type="ECO:0000256" key="2">
    <source>
        <dbReference type="ARBA" id="ARBA00022528"/>
    </source>
</evidence>
<dbReference type="GO" id="GO:0003729">
    <property type="term" value="F:mRNA binding"/>
    <property type="evidence" value="ECO:0007669"/>
    <property type="project" value="UniProtKB-ARBA"/>
</dbReference>
<evidence type="ECO:0000256" key="7">
    <source>
        <dbReference type="ARBA" id="ARBA00023274"/>
    </source>
</evidence>
<evidence type="ECO:0000256" key="1">
    <source>
        <dbReference type="ARBA" id="ARBA00004229"/>
    </source>
</evidence>
<dbReference type="InterPro" id="IPR012677">
    <property type="entry name" value="Nucleotide-bd_a/b_plait_sf"/>
</dbReference>
<dbReference type="AlphaFoldDB" id="A0A2C9VS90"/>
<dbReference type="FunFam" id="3.30.70.330:FF:000268">
    <property type="entry name" value="31 kDa ribonucleoprotein, chloroplastic"/>
    <property type="match status" value="1"/>
</dbReference>
<dbReference type="GO" id="GO:0009507">
    <property type="term" value="C:chloroplast"/>
    <property type="evidence" value="ECO:0007669"/>
    <property type="project" value="UniProtKB-SubCell"/>
</dbReference>